<dbReference type="Pfam" id="PF09335">
    <property type="entry name" value="VTT_dom"/>
    <property type="match status" value="1"/>
</dbReference>
<organism evidence="9 10">
    <name type="scientific">Streptomyces morookaense</name>
    <name type="common">Streptoverticillium morookaense</name>
    <dbReference type="NCBI Taxonomy" id="1970"/>
    <lineage>
        <taxon>Bacteria</taxon>
        <taxon>Bacillati</taxon>
        <taxon>Actinomycetota</taxon>
        <taxon>Actinomycetes</taxon>
        <taxon>Kitasatosporales</taxon>
        <taxon>Streptomycetaceae</taxon>
        <taxon>Streptomyces</taxon>
    </lineage>
</organism>
<keyword evidence="5 7" id="KW-1133">Transmembrane helix</keyword>
<dbReference type="AlphaFoldDB" id="A0A7Y7E8H0"/>
<feature type="domain" description="VTT" evidence="8">
    <location>
        <begin position="36"/>
        <end position="161"/>
    </location>
</feature>
<name>A0A7Y7E8H0_STRMO</name>
<dbReference type="PANTHER" id="PTHR30353:SF0">
    <property type="entry name" value="TRANSMEMBRANE PROTEIN"/>
    <property type="match status" value="1"/>
</dbReference>
<gene>
    <name evidence="9" type="ORF">HG542_17370</name>
</gene>
<evidence type="ECO:0000256" key="6">
    <source>
        <dbReference type="ARBA" id="ARBA00023136"/>
    </source>
</evidence>
<keyword evidence="10" id="KW-1185">Reference proteome</keyword>
<evidence type="ECO:0000256" key="1">
    <source>
        <dbReference type="ARBA" id="ARBA00004651"/>
    </source>
</evidence>
<dbReference type="PANTHER" id="PTHR30353">
    <property type="entry name" value="INNER MEMBRANE PROTEIN DEDA-RELATED"/>
    <property type="match status" value="1"/>
</dbReference>
<keyword evidence="3" id="KW-1003">Cell membrane</keyword>
<proteinExistence type="inferred from homology"/>
<evidence type="ECO:0000256" key="2">
    <source>
        <dbReference type="ARBA" id="ARBA00010792"/>
    </source>
</evidence>
<evidence type="ECO:0000256" key="7">
    <source>
        <dbReference type="SAM" id="Phobius"/>
    </source>
</evidence>
<reference evidence="9 10" key="1">
    <citation type="submission" date="2020-04" db="EMBL/GenBank/DDBJ databases">
        <title>Draft Genome Sequence of Streptomyces morookaense DSM 40503, an 8-azaguanine-producing strain.</title>
        <authorList>
            <person name="Qi J."/>
            <person name="Gao J.-M."/>
        </authorList>
    </citation>
    <scope>NUCLEOTIDE SEQUENCE [LARGE SCALE GENOMIC DNA]</scope>
    <source>
        <strain evidence="9 10">DSM 40503</strain>
    </source>
</reference>
<feature type="transmembrane region" description="Helical" evidence="7">
    <location>
        <begin position="176"/>
        <end position="197"/>
    </location>
</feature>
<evidence type="ECO:0000256" key="3">
    <source>
        <dbReference type="ARBA" id="ARBA00022475"/>
    </source>
</evidence>
<dbReference type="GO" id="GO:0005886">
    <property type="term" value="C:plasma membrane"/>
    <property type="evidence" value="ECO:0007669"/>
    <property type="project" value="UniProtKB-SubCell"/>
</dbReference>
<keyword evidence="6 7" id="KW-0472">Membrane</keyword>
<feature type="transmembrane region" description="Helical" evidence="7">
    <location>
        <begin position="20"/>
        <end position="48"/>
    </location>
</feature>
<dbReference type="InterPro" id="IPR032816">
    <property type="entry name" value="VTT_dom"/>
</dbReference>
<accession>A0A7Y7E8H0</accession>
<feature type="transmembrane region" description="Helical" evidence="7">
    <location>
        <begin position="54"/>
        <end position="74"/>
    </location>
</feature>
<feature type="transmembrane region" description="Helical" evidence="7">
    <location>
        <begin position="144"/>
        <end position="164"/>
    </location>
</feature>
<evidence type="ECO:0000256" key="4">
    <source>
        <dbReference type="ARBA" id="ARBA00022692"/>
    </source>
</evidence>
<comment type="similarity">
    <text evidence="2">Belongs to the DedA family.</text>
</comment>
<sequence>MRLPAELLTDVPPSAAYATVFGLVLLESVLFVGSFVPTLSLLVCAGALARAGVLHLPLVIATAVTGVVTGDLVAQRTGRRLSDGLLHGRLGRRVPAAARERVAGLIRRRGGPALLVCRFVPVVRTFAPYLAGAAGLRYRQLAPYSLAAATVWASAEAGAGYAAGASYGRLAARLGGAGALGVTAGVLLLGAVTVLVLRRRARRSGAAREEAAVGAEHREVEPVQVGAGVDAEFGAEEAAHLGVHLQGLAPAAAAVESQHQLVPQPFVEGELGGERAQTGDDLVMVAQREAHVVVPLPRTDPFLREPLHHVTVQHLGPDVGEGPAAPQQQGVGQQGPLALQVAEAARGACPLRQLPETVQVEGARRHVDAVSAGRGVQQP</sequence>
<evidence type="ECO:0000256" key="5">
    <source>
        <dbReference type="ARBA" id="ARBA00022989"/>
    </source>
</evidence>
<comment type="caution">
    <text evidence="9">The sequence shown here is derived from an EMBL/GenBank/DDBJ whole genome shotgun (WGS) entry which is preliminary data.</text>
</comment>
<evidence type="ECO:0000313" key="9">
    <source>
        <dbReference type="EMBL" id="NVK79426.1"/>
    </source>
</evidence>
<protein>
    <submittedName>
        <fullName evidence="9">DedA family protein</fullName>
    </submittedName>
</protein>
<dbReference type="InterPro" id="IPR032818">
    <property type="entry name" value="DedA-like"/>
</dbReference>
<keyword evidence="4 7" id="KW-0812">Transmembrane</keyword>
<dbReference type="EMBL" id="JABBXF010000037">
    <property type="protein sequence ID" value="NVK79426.1"/>
    <property type="molecule type" value="Genomic_DNA"/>
</dbReference>
<evidence type="ECO:0000259" key="8">
    <source>
        <dbReference type="Pfam" id="PF09335"/>
    </source>
</evidence>
<comment type="subcellular location">
    <subcellularLocation>
        <location evidence="1">Cell membrane</location>
        <topology evidence="1">Multi-pass membrane protein</topology>
    </subcellularLocation>
</comment>
<evidence type="ECO:0000313" key="10">
    <source>
        <dbReference type="Proteomes" id="UP000587462"/>
    </source>
</evidence>
<dbReference type="Proteomes" id="UP000587462">
    <property type="component" value="Unassembled WGS sequence"/>
</dbReference>